<dbReference type="PANTHER" id="PTHR23063:SF60">
    <property type="entry name" value="LYSOPHOSPHATIDIC ACID:OLEOYL-COA ACYLTRANSFERASE 1"/>
    <property type="match status" value="1"/>
</dbReference>
<gene>
    <name evidence="8" type="ORF">BDZ85DRAFT_88966</name>
</gene>
<protein>
    <recommendedName>
        <fullName evidence="10">Phospholipid/glycerol acyltransferase domain-containing protein</fullName>
    </recommendedName>
</protein>
<dbReference type="GO" id="GO:0016746">
    <property type="term" value="F:acyltransferase activity"/>
    <property type="evidence" value="ECO:0007669"/>
    <property type="project" value="UniProtKB-KW"/>
</dbReference>
<evidence type="ECO:0000256" key="7">
    <source>
        <dbReference type="SAM" id="Phobius"/>
    </source>
</evidence>
<keyword evidence="6" id="KW-0012">Acyltransferase</keyword>
<dbReference type="GO" id="GO:0006629">
    <property type="term" value="P:lipid metabolic process"/>
    <property type="evidence" value="ECO:0007669"/>
    <property type="project" value="UniProtKB-KW"/>
</dbReference>
<feature type="transmembrane region" description="Helical" evidence="7">
    <location>
        <begin position="31"/>
        <end position="54"/>
    </location>
</feature>
<proteinExistence type="predicted"/>
<evidence type="ECO:0000256" key="6">
    <source>
        <dbReference type="ARBA" id="ARBA00023315"/>
    </source>
</evidence>
<evidence type="ECO:0008006" key="10">
    <source>
        <dbReference type="Google" id="ProtNLM"/>
    </source>
</evidence>
<organism evidence="8 9">
    <name type="scientific">Elsinoe ampelina</name>
    <dbReference type="NCBI Taxonomy" id="302913"/>
    <lineage>
        <taxon>Eukaryota</taxon>
        <taxon>Fungi</taxon>
        <taxon>Dikarya</taxon>
        <taxon>Ascomycota</taxon>
        <taxon>Pezizomycotina</taxon>
        <taxon>Dothideomycetes</taxon>
        <taxon>Dothideomycetidae</taxon>
        <taxon>Myriangiales</taxon>
        <taxon>Elsinoaceae</taxon>
        <taxon>Elsinoe</taxon>
    </lineage>
</organism>
<evidence type="ECO:0000313" key="9">
    <source>
        <dbReference type="Proteomes" id="UP000799538"/>
    </source>
</evidence>
<keyword evidence="9" id="KW-1185">Reference proteome</keyword>
<dbReference type="Proteomes" id="UP000799538">
    <property type="component" value="Unassembled WGS sequence"/>
</dbReference>
<dbReference type="AlphaFoldDB" id="A0A6A6GHE5"/>
<evidence type="ECO:0000313" key="8">
    <source>
        <dbReference type="EMBL" id="KAF2225136.1"/>
    </source>
</evidence>
<accession>A0A6A6GHE5</accession>
<evidence type="ECO:0000256" key="5">
    <source>
        <dbReference type="ARBA" id="ARBA00023136"/>
    </source>
</evidence>
<keyword evidence="2 7" id="KW-0812">Transmembrane</keyword>
<keyword evidence="5 7" id="KW-0472">Membrane</keyword>
<keyword evidence="4" id="KW-0443">Lipid metabolism</keyword>
<keyword evidence="1" id="KW-0808">Transferase</keyword>
<evidence type="ECO:0000256" key="1">
    <source>
        <dbReference type="ARBA" id="ARBA00022679"/>
    </source>
</evidence>
<reference evidence="9" key="1">
    <citation type="journal article" date="2020" name="Stud. Mycol.">
        <title>101 Dothideomycetes genomes: A test case for predicting lifestyles and emergence of pathogens.</title>
        <authorList>
            <person name="Haridas S."/>
            <person name="Albert R."/>
            <person name="Binder M."/>
            <person name="Bloem J."/>
            <person name="LaButti K."/>
            <person name="Salamov A."/>
            <person name="Andreopoulos B."/>
            <person name="Baker S."/>
            <person name="Barry K."/>
            <person name="Bills G."/>
            <person name="Bluhm B."/>
            <person name="Cannon C."/>
            <person name="Castanera R."/>
            <person name="Culley D."/>
            <person name="Daum C."/>
            <person name="Ezra D."/>
            <person name="Gonzalez J."/>
            <person name="Henrissat B."/>
            <person name="Kuo A."/>
            <person name="Liang C."/>
            <person name="Lipzen A."/>
            <person name="Lutzoni F."/>
            <person name="Magnuson J."/>
            <person name="Mondo S."/>
            <person name="Nolan M."/>
            <person name="Ohm R."/>
            <person name="Pangilinan J."/>
            <person name="Park H.-J."/>
            <person name="Ramirez L."/>
            <person name="Alfaro M."/>
            <person name="Sun H."/>
            <person name="Tritt A."/>
            <person name="Yoshinaga Y."/>
            <person name="Zwiers L.-H."/>
            <person name="Turgeon B."/>
            <person name="Goodwin S."/>
            <person name="Spatafora J."/>
            <person name="Crous P."/>
            <person name="Grigoriev I."/>
        </authorList>
    </citation>
    <scope>NUCLEOTIDE SEQUENCE [LARGE SCALE GENOMIC DNA]</scope>
    <source>
        <strain evidence="9">CECT 20119</strain>
    </source>
</reference>
<keyword evidence="3 7" id="KW-1133">Transmembrane helix</keyword>
<evidence type="ECO:0000256" key="4">
    <source>
        <dbReference type="ARBA" id="ARBA00023098"/>
    </source>
</evidence>
<dbReference type="SUPFAM" id="SSF69593">
    <property type="entry name" value="Glycerol-3-phosphate (1)-acyltransferase"/>
    <property type="match status" value="1"/>
</dbReference>
<dbReference type="PANTHER" id="PTHR23063">
    <property type="entry name" value="PHOSPHOLIPID ACYLTRANSFERASE"/>
    <property type="match status" value="1"/>
</dbReference>
<sequence>MEKYGAFRDKGSGIAPFFPVPTQPSGIALPFHAFLAFIRVPLVISFSVTYFLLFSWFPIGSLGKKAVLWCILGIPGIWWVDLQVDGVKRGSMLGKNSSRVPHPGSVIAPSFTSPFDALYLAAIFDPLFARSFPDTRQVQQITLWQAIFDAFSLTPKDPPIGTRLVDLATLLRENPDRIIAVFPECTTTNGRGILPLSPCILTAPEKTKIFPISLKWQAADITTPVPGSYFTFIWNLCSKPTHTVRVRIAEATYNTSISLRKEKQPLRRNSYETNFLDDLHANEKKVNGHTKEDEGLTEEERAVLDRIGEALARLGRIKRVGLGVEDKAQFIKVWSKRR</sequence>
<name>A0A6A6GHE5_9PEZI</name>
<dbReference type="EMBL" id="ML992504">
    <property type="protein sequence ID" value="KAF2225136.1"/>
    <property type="molecule type" value="Genomic_DNA"/>
</dbReference>
<evidence type="ECO:0000256" key="3">
    <source>
        <dbReference type="ARBA" id="ARBA00022989"/>
    </source>
</evidence>
<dbReference type="OrthoDB" id="272512at2759"/>
<evidence type="ECO:0000256" key="2">
    <source>
        <dbReference type="ARBA" id="ARBA00022692"/>
    </source>
</evidence>